<keyword evidence="1" id="KW-0812">Transmembrane</keyword>
<gene>
    <name evidence="2" type="ORF">NMU03_03745</name>
</gene>
<organism evidence="2 3">
    <name type="scientific">Allocoprobacillus halotolerans</name>
    <dbReference type="NCBI Taxonomy" id="2944914"/>
    <lineage>
        <taxon>Bacteria</taxon>
        <taxon>Bacillati</taxon>
        <taxon>Bacillota</taxon>
        <taxon>Erysipelotrichia</taxon>
        <taxon>Erysipelotrichales</taxon>
        <taxon>Erysipelotrichaceae</taxon>
        <taxon>Allocoprobacillus</taxon>
    </lineage>
</organism>
<protein>
    <recommendedName>
        <fullName evidence="4">ABC transporter permease</fullName>
    </recommendedName>
</protein>
<evidence type="ECO:0008006" key="4">
    <source>
        <dbReference type="Google" id="ProtNLM"/>
    </source>
</evidence>
<keyword evidence="1" id="KW-1133">Transmembrane helix</keyword>
<feature type="transmembrane region" description="Helical" evidence="1">
    <location>
        <begin position="215"/>
        <end position="234"/>
    </location>
</feature>
<proteinExistence type="predicted"/>
<keyword evidence="3" id="KW-1185">Reference proteome</keyword>
<feature type="transmembrane region" description="Helical" evidence="1">
    <location>
        <begin position="45"/>
        <end position="67"/>
    </location>
</feature>
<evidence type="ECO:0000313" key="2">
    <source>
        <dbReference type="EMBL" id="UTY39928.1"/>
    </source>
</evidence>
<keyword evidence="1" id="KW-0472">Membrane</keyword>
<accession>A0ABY5I7D5</accession>
<feature type="transmembrane region" description="Helical" evidence="1">
    <location>
        <begin position="20"/>
        <end position="39"/>
    </location>
</feature>
<feature type="transmembrane region" description="Helical" evidence="1">
    <location>
        <begin position="162"/>
        <end position="186"/>
    </location>
</feature>
<name>A0ABY5I7D5_9FIRM</name>
<sequence>MKLKTLIQYQCWTTLKSICIYFAIMYSIVLIAYILNYVVGDPSHFGFRSVEFSTCIYLGISGGLSFSEDFKMALQNGFTRRYAFIATLGMFVFLSIVMGFIDTMVAWLICYFVPSYDSLFMMIYGHSYSIFLQWLWLVLMYFMVAMFIYMIVIIYNRIGKKIFIPISLALGLILVLIVPMLVTYVFPTSFLYDCLQVISHLFGITKQGIMLLNPFLFYLVVSACFSLIAYTLVYKSQI</sequence>
<evidence type="ECO:0000256" key="1">
    <source>
        <dbReference type="SAM" id="Phobius"/>
    </source>
</evidence>
<feature type="transmembrane region" description="Helical" evidence="1">
    <location>
        <begin position="88"/>
        <end position="114"/>
    </location>
</feature>
<feature type="transmembrane region" description="Helical" evidence="1">
    <location>
        <begin position="134"/>
        <end position="155"/>
    </location>
</feature>
<dbReference type="RefSeq" id="WP_290141363.1">
    <property type="nucleotide sequence ID" value="NZ_CP101620.1"/>
</dbReference>
<reference evidence="2" key="1">
    <citation type="submission" date="2022-07" db="EMBL/GenBank/DDBJ databases">
        <title>Faecal culturing of patients with breast cancer.</title>
        <authorList>
            <person name="Teng N.M.Y."/>
            <person name="Kiu R."/>
            <person name="Evans R."/>
            <person name="Baker D.J."/>
            <person name="Zenner C."/>
            <person name="Robinson S.D."/>
            <person name="Hall L.J."/>
        </authorList>
    </citation>
    <scope>NUCLEOTIDE SEQUENCE</scope>
    <source>
        <strain evidence="2">LH1062</strain>
    </source>
</reference>
<dbReference type="EMBL" id="CP101620">
    <property type="protein sequence ID" value="UTY39928.1"/>
    <property type="molecule type" value="Genomic_DNA"/>
</dbReference>
<evidence type="ECO:0000313" key="3">
    <source>
        <dbReference type="Proteomes" id="UP001060112"/>
    </source>
</evidence>
<dbReference type="Proteomes" id="UP001060112">
    <property type="component" value="Chromosome"/>
</dbReference>